<sequence length="580" mass="66041">FAVVYAGAQKNLGPAGVTVVIVDEKYLGHEMPITPAYLNWATMAKADSMYNTPACYAIYVTGLYLKYTKAHGGLKHWDDLAEKKSNLLYQAIENSNGFYNAPVEKNVRSRMNVPFVIKDNDDDLKKKFLAEAKEVGLVTLSGHRSVGGLRASLYNGMPLEGVQRLVEFMNKFYNENKRVSRQLAQGLIIMPKRKNTASEESRRKRQRGDGKPRFLEEPEVYVKDGLRFVKPYRFEFRCYVKKRWLGRTLLDICKAEFMAQPPEYYENAIKEGKITIDFGKVDPDYVLQGNDLLVHETVVHENPVPFDGQLKIIGETDDVVAVDKPSGMPVHQGGGHRVNCLVEILKKQDPTRFSFAVHTLHRLDRLTSGIVILGKNPDVARVFSEAFKKHDQEIQKCYLARVKGNFKDSEVVVQGYMRCVDFRVGKFILLNSDEEADQSKEKPAVSTSSESAETEEGNKEHVEDKWSETRFEKVWYDEKNDETIVKCYPKTGRTHQIRVHLESIGHPIANDSCYGGEYEPEHPFAFPLAPHANDAPPKEGSAYSHITGIWLHALSYKMPRKNLNFTSDWPQWAIEPTKQQ</sequence>
<comment type="caution">
    <text evidence="15">The sequence shown here is derived from an EMBL/GenBank/DDBJ whole genome shotgun (WGS) entry which is preliminary data.</text>
</comment>
<proteinExistence type="inferred from homology"/>
<evidence type="ECO:0000256" key="8">
    <source>
        <dbReference type="ARBA" id="ARBA00022898"/>
    </source>
</evidence>
<dbReference type="GO" id="GO:0006564">
    <property type="term" value="P:L-serine biosynthetic process"/>
    <property type="evidence" value="ECO:0007669"/>
    <property type="project" value="UniProtKB-KW"/>
</dbReference>
<evidence type="ECO:0000256" key="1">
    <source>
        <dbReference type="ARBA" id="ARBA00001933"/>
    </source>
</evidence>
<dbReference type="Proteomes" id="UP000591131">
    <property type="component" value="Unassembled WGS sequence"/>
</dbReference>
<evidence type="ECO:0000256" key="7">
    <source>
        <dbReference type="ARBA" id="ARBA00022679"/>
    </source>
</evidence>
<comment type="cofactor">
    <cofactor evidence="1">
        <name>pyridoxal 5'-phosphate</name>
        <dbReference type="ChEBI" id="CHEBI:597326"/>
    </cofactor>
</comment>
<keyword evidence="7" id="KW-0808">Transferase</keyword>
<dbReference type="InterPro" id="IPR015421">
    <property type="entry name" value="PyrdxlP-dep_Trfase_major"/>
</dbReference>
<dbReference type="EC" id="2.6.1.52" evidence="4"/>
<keyword evidence="8" id="KW-0663">Pyridoxal phosphate</keyword>
<dbReference type="GO" id="GO:0004648">
    <property type="term" value="F:O-phospho-L-serine:2-oxoglutarate aminotransferase activity"/>
    <property type="evidence" value="ECO:0007669"/>
    <property type="project" value="UniProtKB-EC"/>
</dbReference>
<dbReference type="PANTHER" id="PTHR21600">
    <property type="entry name" value="MITOCHONDRIAL RNA PSEUDOURIDINE SYNTHASE"/>
    <property type="match status" value="1"/>
</dbReference>
<evidence type="ECO:0000256" key="12">
    <source>
        <dbReference type="SAM" id="MobiDB-lite"/>
    </source>
</evidence>
<evidence type="ECO:0000256" key="5">
    <source>
        <dbReference type="ARBA" id="ARBA00022576"/>
    </source>
</evidence>
<dbReference type="InterPro" id="IPR015424">
    <property type="entry name" value="PyrdxlP-dep_Trfase"/>
</dbReference>
<comment type="similarity">
    <text evidence="3">Belongs to the class-V pyridoxal-phosphate-dependent aminotransferase family. SerC subfamily.</text>
</comment>
<dbReference type="SUPFAM" id="SSF55120">
    <property type="entry name" value="Pseudouridine synthase"/>
    <property type="match status" value="1"/>
</dbReference>
<feature type="domain" description="Aminotransferase class V" evidence="13">
    <location>
        <begin position="4"/>
        <end position="165"/>
    </location>
</feature>
<evidence type="ECO:0000256" key="4">
    <source>
        <dbReference type="ARBA" id="ARBA00013030"/>
    </source>
</evidence>
<evidence type="ECO:0000313" key="15">
    <source>
        <dbReference type="EMBL" id="KAF4649637.1"/>
    </source>
</evidence>
<dbReference type="PANTHER" id="PTHR21600:SF40">
    <property type="entry name" value="PSEUDOURIDYLATE SYNTHASE RPUSD2"/>
    <property type="match status" value="1"/>
</dbReference>
<reference evidence="15 16" key="1">
    <citation type="submission" date="2020-04" db="EMBL/GenBank/DDBJ databases">
        <title>Perkinsus chesapeaki whole genome sequence.</title>
        <authorList>
            <person name="Bogema D.R."/>
        </authorList>
    </citation>
    <scope>NUCLEOTIDE SEQUENCE [LARGE SCALE GENOMIC DNA]</scope>
    <source>
        <strain evidence="15">ATCC PRA-425</strain>
    </source>
</reference>
<dbReference type="Gene3D" id="3.40.640.10">
    <property type="entry name" value="Type I PLP-dependent aspartate aminotransferase-like (Major domain)"/>
    <property type="match status" value="1"/>
</dbReference>
<dbReference type="InterPro" id="IPR015422">
    <property type="entry name" value="PyrdxlP-dep_Trfase_small"/>
</dbReference>
<keyword evidence="16" id="KW-1185">Reference proteome</keyword>
<evidence type="ECO:0000259" key="14">
    <source>
        <dbReference type="Pfam" id="PF00849"/>
    </source>
</evidence>
<dbReference type="Pfam" id="PF00266">
    <property type="entry name" value="Aminotran_5"/>
    <property type="match status" value="1"/>
</dbReference>
<dbReference type="EMBL" id="JAAPAO010001472">
    <property type="protein sequence ID" value="KAF4649637.1"/>
    <property type="molecule type" value="Genomic_DNA"/>
</dbReference>
<dbReference type="InterPro" id="IPR020103">
    <property type="entry name" value="PsdUridine_synth_cat_dom_sf"/>
</dbReference>
<dbReference type="PROSITE" id="PS01129">
    <property type="entry name" value="PSI_RLU"/>
    <property type="match status" value="1"/>
</dbReference>
<dbReference type="InterPro" id="IPR050188">
    <property type="entry name" value="RluA_PseudoU_synthase"/>
</dbReference>
<keyword evidence="6" id="KW-0028">Amino-acid biosynthesis</keyword>
<evidence type="ECO:0000256" key="3">
    <source>
        <dbReference type="ARBA" id="ARBA00006904"/>
    </source>
</evidence>
<accession>A0A7J6KR92</accession>
<dbReference type="GO" id="GO:0000455">
    <property type="term" value="P:enzyme-directed rRNA pseudouridine synthesis"/>
    <property type="evidence" value="ECO:0007669"/>
    <property type="project" value="TreeGrafter"/>
</dbReference>
<dbReference type="GO" id="GO:0009982">
    <property type="term" value="F:pseudouridine synthase activity"/>
    <property type="evidence" value="ECO:0007669"/>
    <property type="project" value="InterPro"/>
</dbReference>
<comment type="catalytic activity">
    <reaction evidence="10">
        <text>4-(phosphooxy)-L-threonine + 2-oxoglutarate = (R)-3-hydroxy-2-oxo-4-phosphooxybutanoate + L-glutamate</text>
        <dbReference type="Rhea" id="RHEA:16573"/>
        <dbReference type="ChEBI" id="CHEBI:16810"/>
        <dbReference type="ChEBI" id="CHEBI:29985"/>
        <dbReference type="ChEBI" id="CHEBI:58452"/>
        <dbReference type="ChEBI" id="CHEBI:58538"/>
        <dbReference type="EC" id="2.6.1.52"/>
    </reaction>
</comment>
<protein>
    <recommendedName>
        <fullName evidence="4">phosphoserine transaminase</fullName>
        <ecNumber evidence="4">2.6.1.52</ecNumber>
    </recommendedName>
</protein>
<evidence type="ECO:0000259" key="13">
    <source>
        <dbReference type="Pfam" id="PF00266"/>
    </source>
</evidence>
<dbReference type="OrthoDB" id="424794at2759"/>
<evidence type="ECO:0000256" key="9">
    <source>
        <dbReference type="ARBA" id="ARBA00023299"/>
    </source>
</evidence>
<evidence type="ECO:0000256" key="2">
    <source>
        <dbReference type="ARBA" id="ARBA00005099"/>
    </source>
</evidence>
<comment type="pathway">
    <text evidence="2">Amino-acid biosynthesis; L-serine biosynthesis; L-serine from 3-phospho-D-glycerate: step 2/3.</text>
</comment>
<organism evidence="15 16">
    <name type="scientific">Perkinsus chesapeaki</name>
    <name type="common">Clam parasite</name>
    <name type="synonym">Perkinsus andrewsi</name>
    <dbReference type="NCBI Taxonomy" id="330153"/>
    <lineage>
        <taxon>Eukaryota</taxon>
        <taxon>Sar</taxon>
        <taxon>Alveolata</taxon>
        <taxon>Perkinsozoa</taxon>
        <taxon>Perkinsea</taxon>
        <taxon>Perkinsida</taxon>
        <taxon>Perkinsidae</taxon>
        <taxon>Perkinsus</taxon>
    </lineage>
</organism>
<evidence type="ECO:0000256" key="6">
    <source>
        <dbReference type="ARBA" id="ARBA00022605"/>
    </source>
</evidence>
<evidence type="ECO:0000256" key="11">
    <source>
        <dbReference type="ARBA" id="ARBA00049007"/>
    </source>
</evidence>
<evidence type="ECO:0000313" key="16">
    <source>
        <dbReference type="Proteomes" id="UP000591131"/>
    </source>
</evidence>
<dbReference type="Gene3D" id="3.90.1150.10">
    <property type="entry name" value="Aspartate Aminotransferase, domain 1"/>
    <property type="match status" value="1"/>
</dbReference>
<feature type="non-terminal residue" evidence="15">
    <location>
        <position position="1"/>
    </location>
</feature>
<gene>
    <name evidence="15" type="ORF">FOL47_001883</name>
</gene>
<dbReference type="AlphaFoldDB" id="A0A7J6KR92"/>
<dbReference type="InterPro" id="IPR006224">
    <property type="entry name" value="PsdUridine_synth_RluA-like_CS"/>
</dbReference>
<name>A0A7J6KR92_PERCH</name>
<dbReference type="InterPro" id="IPR006145">
    <property type="entry name" value="PsdUridine_synth_RsuA/RluA"/>
</dbReference>
<dbReference type="InterPro" id="IPR000192">
    <property type="entry name" value="Aminotrans_V_dom"/>
</dbReference>
<keyword evidence="9" id="KW-0718">Serine biosynthesis</keyword>
<feature type="region of interest" description="Disordered" evidence="12">
    <location>
        <begin position="438"/>
        <end position="464"/>
    </location>
</feature>
<dbReference type="Gene3D" id="3.30.2350.10">
    <property type="entry name" value="Pseudouridine synthase"/>
    <property type="match status" value="1"/>
</dbReference>
<dbReference type="FunFam" id="3.90.1150.10:FF:000006">
    <property type="entry name" value="Phosphoserine aminotransferase"/>
    <property type="match status" value="1"/>
</dbReference>
<feature type="domain" description="Pseudouridine synthase RsuA/RluA-like" evidence="14">
    <location>
        <begin position="318"/>
        <end position="503"/>
    </location>
</feature>
<evidence type="ECO:0000256" key="10">
    <source>
        <dbReference type="ARBA" id="ARBA00047630"/>
    </source>
</evidence>
<comment type="catalytic activity">
    <reaction evidence="11">
        <text>O-phospho-L-serine + 2-oxoglutarate = 3-phosphooxypyruvate + L-glutamate</text>
        <dbReference type="Rhea" id="RHEA:14329"/>
        <dbReference type="ChEBI" id="CHEBI:16810"/>
        <dbReference type="ChEBI" id="CHEBI:18110"/>
        <dbReference type="ChEBI" id="CHEBI:29985"/>
        <dbReference type="ChEBI" id="CHEBI:57524"/>
        <dbReference type="EC" id="2.6.1.52"/>
    </reaction>
</comment>
<dbReference type="SUPFAM" id="SSF53383">
    <property type="entry name" value="PLP-dependent transferases"/>
    <property type="match status" value="1"/>
</dbReference>
<keyword evidence="5" id="KW-0032">Aminotransferase</keyword>
<dbReference type="Pfam" id="PF00849">
    <property type="entry name" value="PseudoU_synth_2"/>
    <property type="match status" value="1"/>
</dbReference>
<dbReference type="GO" id="GO:0003723">
    <property type="term" value="F:RNA binding"/>
    <property type="evidence" value="ECO:0007669"/>
    <property type="project" value="InterPro"/>
</dbReference>